<sequence length="218" mass="22616">MTSWRRNPRILWVALAAVLVIAAGATWSVTALLPHHASGTQDMKGNTVALDPGTLPAPKVQQQMHAVADTGTRFKVPAVGLDVPVGQISIVAGQLTPPGFTSVYAVRNLGATAADPGKGTVYVVTHSLRGSGKAPGNYLTDVAHQKAAVSAGESVFVGSTEYTVTGTQLVKKSDIAAQKTLWADTPNRLAIITCLEKPSGAPSTDNLIVYAALAAPKR</sequence>
<gene>
    <name evidence="1" type="ORF">GCM10022287_01230</name>
</gene>
<proteinExistence type="predicted"/>
<dbReference type="EMBL" id="BAABBW010000001">
    <property type="protein sequence ID" value="GAA4167537.1"/>
    <property type="molecule type" value="Genomic_DNA"/>
</dbReference>
<comment type="caution">
    <text evidence="1">The sequence shown here is derived from an EMBL/GenBank/DDBJ whole genome shotgun (WGS) entry which is preliminary data.</text>
</comment>
<evidence type="ECO:0008006" key="3">
    <source>
        <dbReference type="Google" id="ProtNLM"/>
    </source>
</evidence>
<dbReference type="Proteomes" id="UP001501079">
    <property type="component" value="Unassembled WGS sequence"/>
</dbReference>
<organism evidence="1 2">
    <name type="scientific">Gryllotalpicola koreensis</name>
    <dbReference type="NCBI Taxonomy" id="993086"/>
    <lineage>
        <taxon>Bacteria</taxon>
        <taxon>Bacillati</taxon>
        <taxon>Actinomycetota</taxon>
        <taxon>Actinomycetes</taxon>
        <taxon>Micrococcales</taxon>
        <taxon>Microbacteriaceae</taxon>
        <taxon>Gryllotalpicola</taxon>
    </lineage>
</organism>
<dbReference type="CDD" id="cd05829">
    <property type="entry name" value="Sortase_F"/>
    <property type="match status" value="1"/>
</dbReference>
<keyword evidence="2" id="KW-1185">Reference proteome</keyword>
<name>A0ABP7ZQI3_9MICO</name>
<evidence type="ECO:0000313" key="1">
    <source>
        <dbReference type="EMBL" id="GAA4167537.1"/>
    </source>
</evidence>
<dbReference type="RefSeq" id="WP_344751315.1">
    <property type="nucleotide sequence ID" value="NZ_BAABBW010000001.1"/>
</dbReference>
<protein>
    <recommendedName>
        <fullName evidence="3">Class F sortase</fullName>
    </recommendedName>
</protein>
<dbReference type="InterPro" id="IPR042001">
    <property type="entry name" value="Sortase_F"/>
</dbReference>
<reference evidence="2" key="1">
    <citation type="journal article" date="2019" name="Int. J. Syst. Evol. Microbiol.">
        <title>The Global Catalogue of Microorganisms (GCM) 10K type strain sequencing project: providing services to taxonomists for standard genome sequencing and annotation.</title>
        <authorList>
            <consortium name="The Broad Institute Genomics Platform"/>
            <consortium name="The Broad Institute Genome Sequencing Center for Infectious Disease"/>
            <person name="Wu L."/>
            <person name="Ma J."/>
        </authorList>
    </citation>
    <scope>NUCLEOTIDE SEQUENCE [LARGE SCALE GENOMIC DNA]</scope>
    <source>
        <strain evidence="2">JCM 17591</strain>
    </source>
</reference>
<evidence type="ECO:0000313" key="2">
    <source>
        <dbReference type="Proteomes" id="UP001501079"/>
    </source>
</evidence>
<accession>A0ABP7ZQI3</accession>